<feature type="region of interest" description="Disordered" evidence="1">
    <location>
        <begin position="132"/>
        <end position="157"/>
    </location>
</feature>
<dbReference type="Proteomes" id="UP000199077">
    <property type="component" value="Chromosome I"/>
</dbReference>
<dbReference type="EMBL" id="LT629711">
    <property type="protein sequence ID" value="SDP30119.1"/>
    <property type="molecule type" value="Genomic_DNA"/>
</dbReference>
<dbReference type="AlphaFoldDB" id="A0A1H0RLF3"/>
<proteinExistence type="predicted"/>
<dbReference type="OrthoDB" id="4866031at2"/>
<evidence type="ECO:0000313" key="2">
    <source>
        <dbReference type="EMBL" id="SDP30119.1"/>
    </source>
</evidence>
<protein>
    <submittedName>
        <fullName evidence="2">Uncharacterized protein</fullName>
    </submittedName>
</protein>
<name>A0A1H0RLF3_9MICO</name>
<sequence>MDRTEFKLLREGLTTNLPPASGALVDGAAARLRRRLESSVMFAQVELEVTEDPERLLIALVRYRPGTRERQVASFLEALWITELRLSGLDAFNFVIEPGYVELEAVTGDHDAGYFVSLQLVALEGDADLFARADAQPPTPPPAPDESGRRKPFWKKS</sequence>
<organism evidence="2 3">
    <name type="scientific">Pedococcus dokdonensis</name>
    <dbReference type="NCBI Taxonomy" id="443156"/>
    <lineage>
        <taxon>Bacteria</taxon>
        <taxon>Bacillati</taxon>
        <taxon>Actinomycetota</taxon>
        <taxon>Actinomycetes</taxon>
        <taxon>Micrococcales</taxon>
        <taxon>Intrasporangiaceae</taxon>
        <taxon>Pedococcus</taxon>
    </lineage>
</organism>
<evidence type="ECO:0000313" key="3">
    <source>
        <dbReference type="Proteomes" id="UP000199077"/>
    </source>
</evidence>
<dbReference type="RefSeq" id="WP_091784750.1">
    <property type="nucleotide sequence ID" value="NZ_LT629711.1"/>
</dbReference>
<keyword evidence="3" id="KW-1185">Reference proteome</keyword>
<accession>A0A1H0RLF3</accession>
<gene>
    <name evidence="2" type="ORF">SAMN04489867_2004</name>
</gene>
<evidence type="ECO:0000256" key="1">
    <source>
        <dbReference type="SAM" id="MobiDB-lite"/>
    </source>
</evidence>
<reference evidence="3" key="1">
    <citation type="submission" date="2016-10" db="EMBL/GenBank/DDBJ databases">
        <authorList>
            <person name="Varghese N."/>
            <person name="Submissions S."/>
        </authorList>
    </citation>
    <scope>NUCLEOTIDE SEQUENCE [LARGE SCALE GENOMIC DNA]</scope>
    <source>
        <strain evidence="3">DSM 22329</strain>
    </source>
</reference>